<evidence type="ECO:0000313" key="5">
    <source>
        <dbReference type="Proteomes" id="UP001215598"/>
    </source>
</evidence>
<dbReference type="CDD" id="cd04730">
    <property type="entry name" value="NPD_like"/>
    <property type="match status" value="1"/>
</dbReference>
<dbReference type="Proteomes" id="UP001215598">
    <property type="component" value="Unassembled WGS sequence"/>
</dbReference>
<evidence type="ECO:0000313" key="4">
    <source>
        <dbReference type="EMBL" id="KAJ7771754.1"/>
    </source>
</evidence>
<keyword evidence="5" id="KW-1185">Reference proteome</keyword>
<name>A0AAD7NRJ4_9AGAR</name>
<comment type="caution">
    <text evidence="4">The sequence shown here is derived from an EMBL/GenBank/DDBJ whole genome shotgun (WGS) entry which is preliminary data.</text>
</comment>
<dbReference type="InterPro" id="IPR013785">
    <property type="entry name" value="Aldolase_TIM"/>
</dbReference>
<keyword evidence="2" id="KW-0288">FMN</keyword>
<evidence type="ECO:0000256" key="2">
    <source>
        <dbReference type="ARBA" id="ARBA00022643"/>
    </source>
</evidence>
<dbReference type="SUPFAM" id="SSF51412">
    <property type="entry name" value="Inosine monophosphate dehydrogenase (IMPDH)"/>
    <property type="match status" value="1"/>
</dbReference>
<evidence type="ECO:0000256" key="1">
    <source>
        <dbReference type="ARBA" id="ARBA00022630"/>
    </source>
</evidence>
<accession>A0AAD7NRJ4</accession>
<sequence length="370" mass="38849">MPSSKPVFTTPLTKLFKINHPVLLAGMNVAAGPKLAAAVTNAGGMGVIGGVKQSPKFLKHSIEELKSHLEDKNAPFGVDLLLPQIGGSARKTNKDYTDGQLPALIDVIIEGKPALFVCAVGVPPKWAVDKLHAAGIAVMNMIGHPKHVAKALAQGVDIICAQGGEGGGHTGDTAFSILIPAVVDLCKNAKSPLTGERVIVVAAGGIADGRGLAASLAYGADGVWVGTRFVASVEAGANKTHKQMVISAGYDDVARTLVYSGRPMSVRKTPYVAEWFVNFPLSLYSAAEVRVTRETARKIEQEKLVADGKIPHDVELESNPDRSIEGMAFLMGKVAASINDIKPAKDIVDELVLTAEKSLKAATNLTKAKL</sequence>
<dbReference type="PANTHER" id="PTHR32332">
    <property type="entry name" value="2-NITROPROPANE DIOXYGENASE"/>
    <property type="match status" value="1"/>
</dbReference>
<proteinExistence type="predicted"/>
<dbReference type="Gene3D" id="3.20.20.70">
    <property type="entry name" value="Aldolase class I"/>
    <property type="match status" value="1"/>
</dbReference>
<dbReference type="GO" id="GO:0018580">
    <property type="term" value="F:nitronate monooxygenase activity"/>
    <property type="evidence" value="ECO:0007669"/>
    <property type="project" value="InterPro"/>
</dbReference>
<dbReference type="InterPro" id="IPR004136">
    <property type="entry name" value="NMO"/>
</dbReference>
<evidence type="ECO:0000256" key="3">
    <source>
        <dbReference type="ARBA" id="ARBA00023002"/>
    </source>
</evidence>
<dbReference type="GO" id="GO:0051213">
    <property type="term" value="F:dioxygenase activity"/>
    <property type="evidence" value="ECO:0007669"/>
    <property type="project" value="UniProtKB-KW"/>
</dbReference>
<reference evidence="4" key="1">
    <citation type="submission" date="2023-03" db="EMBL/GenBank/DDBJ databases">
        <title>Massive genome expansion in bonnet fungi (Mycena s.s.) driven by repeated elements and novel gene families across ecological guilds.</title>
        <authorList>
            <consortium name="Lawrence Berkeley National Laboratory"/>
            <person name="Harder C.B."/>
            <person name="Miyauchi S."/>
            <person name="Viragh M."/>
            <person name="Kuo A."/>
            <person name="Thoen E."/>
            <person name="Andreopoulos B."/>
            <person name="Lu D."/>
            <person name="Skrede I."/>
            <person name="Drula E."/>
            <person name="Henrissat B."/>
            <person name="Morin E."/>
            <person name="Kohler A."/>
            <person name="Barry K."/>
            <person name="LaButti K."/>
            <person name="Morin E."/>
            <person name="Salamov A."/>
            <person name="Lipzen A."/>
            <person name="Mereny Z."/>
            <person name="Hegedus B."/>
            <person name="Baldrian P."/>
            <person name="Stursova M."/>
            <person name="Weitz H."/>
            <person name="Taylor A."/>
            <person name="Grigoriev I.V."/>
            <person name="Nagy L.G."/>
            <person name="Martin F."/>
            <person name="Kauserud H."/>
        </authorList>
    </citation>
    <scope>NUCLEOTIDE SEQUENCE</scope>
    <source>
        <strain evidence="4">CBHHK182m</strain>
    </source>
</reference>
<keyword evidence="3" id="KW-0560">Oxidoreductase</keyword>
<dbReference type="AlphaFoldDB" id="A0AAD7NRJ4"/>
<protein>
    <submittedName>
        <fullName evidence="4">2-nitropropane dioxygenase</fullName>
    </submittedName>
</protein>
<organism evidence="4 5">
    <name type="scientific">Mycena metata</name>
    <dbReference type="NCBI Taxonomy" id="1033252"/>
    <lineage>
        <taxon>Eukaryota</taxon>
        <taxon>Fungi</taxon>
        <taxon>Dikarya</taxon>
        <taxon>Basidiomycota</taxon>
        <taxon>Agaricomycotina</taxon>
        <taxon>Agaricomycetes</taxon>
        <taxon>Agaricomycetidae</taxon>
        <taxon>Agaricales</taxon>
        <taxon>Marasmiineae</taxon>
        <taxon>Mycenaceae</taxon>
        <taxon>Mycena</taxon>
    </lineage>
</organism>
<gene>
    <name evidence="4" type="ORF">B0H16DRAFT_1451797</name>
</gene>
<keyword evidence="1" id="KW-0285">Flavoprotein</keyword>
<dbReference type="Pfam" id="PF03060">
    <property type="entry name" value="NMO"/>
    <property type="match status" value="1"/>
</dbReference>
<dbReference type="EMBL" id="JARKIB010000015">
    <property type="protein sequence ID" value="KAJ7771754.1"/>
    <property type="molecule type" value="Genomic_DNA"/>
</dbReference>
<dbReference type="PANTHER" id="PTHR32332:SF31">
    <property type="entry name" value="2-NITROPROPANE DIOXYGENASE FAMILY, PUTATIVE (AFU_ORTHOLOGUE AFUA_2G09850)-RELATED"/>
    <property type="match status" value="1"/>
</dbReference>
<keyword evidence="4" id="KW-0223">Dioxygenase</keyword>